<gene>
    <name evidence="1" type="ORF">BEN49_23895</name>
</gene>
<dbReference type="InterPro" id="IPR008323">
    <property type="entry name" value="UCP033563"/>
</dbReference>
<organism evidence="1 2">
    <name type="scientific">Hymenobacter coccineus</name>
    <dbReference type="NCBI Taxonomy" id="1908235"/>
    <lineage>
        <taxon>Bacteria</taxon>
        <taxon>Pseudomonadati</taxon>
        <taxon>Bacteroidota</taxon>
        <taxon>Cytophagia</taxon>
        <taxon>Cytophagales</taxon>
        <taxon>Hymenobacteraceae</taxon>
        <taxon>Hymenobacter</taxon>
    </lineage>
</organism>
<proteinExistence type="predicted"/>
<dbReference type="Proteomes" id="UP000177506">
    <property type="component" value="Unassembled WGS sequence"/>
</dbReference>
<dbReference type="PANTHER" id="PTHR36454:SF1">
    <property type="entry name" value="DUF1015 DOMAIN-CONTAINING PROTEIN"/>
    <property type="match status" value="1"/>
</dbReference>
<dbReference type="PANTHER" id="PTHR36454">
    <property type="entry name" value="LMO2823 PROTEIN"/>
    <property type="match status" value="1"/>
</dbReference>
<reference evidence="1 2" key="1">
    <citation type="submission" date="2016-08" db="EMBL/GenBank/DDBJ databases">
        <title>Hymenobacter coccineus sp. nov., Hymenobacter lapidarius sp. nov. and Hymenobacter glacialis sp. nov., isolated from Antarctic soil.</title>
        <authorList>
            <person name="Sedlacek I."/>
            <person name="Kralova S."/>
            <person name="Kyrova K."/>
            <person name="Maslanova I."/>
            <person name="Stankova E."/>
            <person name="Vrbovska V."/>
            <person name="Nemec M."/>
            <person name="Bartak M."/>
            <person name="Svec P."/>
            <person name="Busse H.-J."/>
            <person name="Pantucek R."/>
        </authorList>
    </citation>
    <scope>NUCLEOTIDE SEQUENCE [LARGE SCALE GENOMIC DNA]</scope>
    <source>
        <strain evidence="1 2">CCM 8649</strain>
    </source>
</reference>
<protein>
    <recommendedName>
        <fullName evidence="3">DUF1015 domain-containing protein</fullName>
    </recommendedName>
</protein>
<dbReference type="PIRSF" id="PIRSF033563">
    <property type="entry name" value="UCP033563"/>
    <property type="match status" value="1"/>
</dbReference>
<comment type="caution">
    <text evidence="1">The sequence shown here is derived from an EMBL/GenBank/DDBJ whole genome shotgun (WGS) entry which is preliminary data.</text>
</comment>
<sequence length="452" mass="50043">MAEIQPLRGWRYAPALGADIDAYVSPLFDVVSPRQRAALYRNPLNSIHLAVPQGDDPAGAALATLRRWEAEGVLRQDALPGIYAYYQYFRLPGSAREYCRKGFMCHIRAYDWAEGVVLRHENTLPASVHDRAALLARTEFQTSATHGLYRDDAFELETYLDEAMQSPLYQTEDDYQGARDVLAVVQDAAVIRRFQAVLAGREVILADGHHRYEGALAHRHARQAQAGPAATGREPWNYHLMYLTNAASDDLRILPTHRLLLDLPGGPGGRALSDAEFLARLGPYFTVLPLEEATNLPELIAGKRWAFGLYLGGLAYKIRLRPEAHALLDWDTTAEVKDLDLTVLHYFVLERALGLRGPDAQRAWPGVAYVRSFAECLQRVDRGEARAALIVNEVSMAEVEAVCHSGAVMPAKSTFFYPKTLAGFLFSSIADEEAGNGFDQYFQGPAASAGLL</sequence>
<dbReference type="AlphaFoldDB" id="A0A1G1TGV9"/>
<evidence type="ECO:0008006" key="3">
    <source>
        <dbReference type="Google" id="ProtNLM"/>
    </source>
</evidence>
<dbReference type="RefSeq" id="WP_070743816.1">
    <property type="nucleotide sequence ID" value="NZ_MDZA01000198.1"/>
</dbReference>
<dbReference type="OrthoDB" id="9781616at2"/>
<accession>A0A1G1TGV9</accession>
<evidence type="ECO:0000313" key="2">
    <source>
        <dbReference type="Proteomes" id="UP000177506"/>
    </source>
</evidence>
<name>A0A1G1TGV9_9BACT</name>
<evidence type="ECO:0000313" key="1">
    <source>
        <dbReference type="EMBL" id="OGX90120.1"/>
    </source>
</evidence>
<dbReference type="Pfam" id="PF06245">
    <property type="entry name" value="DUF1015"/>
    <property type="match status" value="1"/>
</dbReference>
<dbReference type="EMBL" id="MDZA01000198">
    <property type="protein sequence ID" value="OGX90120.1"/>
    <property type="molecule type" value="Genomic_DNA"/>
</dbReference>
<keyword evidence="2" id="KW-1185">Reference proteome</keyword>